<dbReference type="RefSeq" id="WP_160851712.1">
    <property type="nucleotide sequence ID" value="NZ_WUWG01000001.1"/>
</dbReference>
<dbReference type="InterPro" id="IPR008775">
    <property type="entry name" value="Phytyl_CoA_dOase-like"/>
</dbReference>
<name>A0A6B0TT10_9RHOB</name>
<dbReference type="GO" id="GO:0016706">
    <property type="term" value="F:2-oxoglutarate-dependent dioxygenase activity"/>
    <property type="evidence" value="ECO:0007669"/>
    <property type="project" value="UniProtKB-ARBA"/>
</dbReference>
<keyword evidence="3" id="KW-1185">Reference proteome</keyword>
<dbReference type="Pfam" id="PF05721">
    <property type="entry name" value="PhyH"/>
    <property type="match status" value="1"/>
</dbReference>
<evidence type="ECO:0008006" key="4">
    <source>
        <dbReference type="Google" id="ProtNLM"/>
    </source>
</evidence>
<dbReference type="PANTHER" id="PTHR20883">
    <property type="entry name" value="PHYTANOYL-COA DIOXYGENASE DOMAIN CONTAINING 1"/>
    <property type="match status" value="1"/>
</dbReference>
<dbReference type="Proteomes" id="UP000436016">
    <property type="component" value="Unassembled WGS sequence"/>
</dbReference>
<protein>
    <recommendedName>
        <fullName evidence="4">Phytanoyl-CoA dioxygenase family protein</fullName>
    </recommendedName>
</protein>
<proteinExistence type="predicted"/>
<dbReference type="SUPFAM" id="SSF51197">
    <property type="entry name" value="Clavaminate synthase-like"/>
    <property type="match status" value="1"/>
</dbReference>
<comment type="caution">
    <text evidence="2">The sequence shown here is derived from an EMBL/GenBank/DDBJ whole genome shotgun (WGS) entry which is preliminary data.</text>
</comment>
<sequence length="272" mass="30549">MKTPVISHFKADYANDGVVMSPEQVIRPDVAAAARDALLAVSRGEYATGKPPLPMHGWTPDQDPTHMATIQEAHRANKAILAVAEEPAFVKWLCDVLDAEWVQVWGILGTIKPGKGSKSTFGWHRDGPYWRWFKNPIETNAVFVALSDCEEERGALRYVPRSHLWGAGKDGNFFHDREDSDLESRRNELRVPDGETWTESVAAMGAGYAAVHNAYTLHASAANTLDEPRVNLTVTVRTNRSELNGFEPEEEDVYNWMREQCDPSEFYPLLRP</sequence>
<dbReference type="EMBL" id="WUWG01000001">
    <property type="protein sequence ID" value="MXU64394.1"/>
    <property type="molecule type" value="Genomic_DNA"/>
</dbReference>
<gene>
    <name evidence="2" type="ORF">GSH16_02960</name>
</gene>
<organism evidence="2 3">
    <name type="scientific">Oceanomicrobium pacificus</name>
    <dbReference type="NCBI Taxonomy" id="2692916"/>
    <lineage>
        <taxon>Bacteria</taxon>
        <taxon>Pseudomonadati</taxon>
        <taxon>Pseudomonadota</taxon>
        <taxon>Alphaproteobacteria</taxon>
        <taxon>Rhodobacterales</taxon>
        <taxon>Paracoccaceae</taxon>
        <taxon>Oceanomicrobium</taxon>
    </lineage>
</organism>
<dbReference type="Gene3D" id="2.60.120.620">
    <property type="entry name" value="q2cbj1_9rhob like domain"/>
    <property type="match status" value="1"/>
</dbReference>
<reference evidence="2 3" key="1">
    <citation type="submission" date="2019-12" db="EMBL/GenBank/DDBJ databases">
        <title>Strain KN286 was isolated from seawater, which was collected from Caroline Seamount in the tropical western Pacific.</title>
        <authorList>
            <person name="Wang Q."/>
        </authorList>
    </citation>
    <scope>NUCLEOTIDE SEQUENCE [LARGE SCALE GENOMIC DNA]</scope>
    <source>
        <strain evidence="2 3">KN286</strain>
    </source>
</reference>
<evidence type="ECO:0000313" key="2">
    <source>
        <dbReference type="EMBL" id="MXU64394.1"/>
    </source>
</evidence>
<comment type="cofactor">
    <cofactor evidence="1">
        <name>Fe(2+)</name>
        <dbReference type="ChEBI" id="CHEBI:29033"/>
    </cofactor>
</comment>
<accession>A0A6B0TT10</accession>
<evidence type="ECO:0000256" key="1">
    <source>
        <dbReference type="ARBA" id="ARBA00001954"/>
    </source>
</evidence>
<dbReference type="AlphaFoldDB" id="A0A6B0TT10"/>
<dbReference type="GO" id="GO:0005506">
    <property type="term" value="F:iron ion binding"/>
    <property type="evidence" value="ECO:0007669"/>
    <property type="project" value="UniProtKB-ARBA"/>
</dbReference>
<evidence type="ECO:0000313" key="3">
    <source>
        <dbReference type="Proteomes" id="UP000436016"/>
    </source>
</evidence>
<dbReference type="PANTHER" id="PTHR20883:SF48">
    <property type="entry name" value="ECTOINE DIOXYGENASE"/>
    <property type="match status" value="1"/>
</dbReference>